<dbReference type="PANTHER" id="PTHR34322">
    <property type="entry name" value="TRANSPOSASE, Y1_TNP DOMAIN-CONTAINING"/>
    <property type="match status" value="1"/>
</dbReference>
<dbReference type="AlphaFoldDB" id="A0A932DSE3"/>
<proteinExistence type="predicted"/>
<dbReference type="InterPro" id="IPR036515">
    <property type="entry name" value="Transposase_17_sf"/>
</dbReference>
<dbReference type="Proteomes" id="UP000709672">
    <property type="component" value="Unassembled WGS sequence"/>
</dbReference>
<dbReference type="SMART" id="SM01321">
    <property type="entry name" value="Y1_Tnp"/>
    <property type="match status" value="1"/>
</dbReference>
<dbReference type="GO" id="GO:0004803">
    <property type="term" value="F:transposase activity"/>
    <property type="evidence" value="ECO:0007669"/>
    <property type="project" value="InterPro"/>
</dbReference>
<dbReference type="Gene3D" id="3.30.70.1290">
    <property type="entry name" value="Transposase IS200-like"/>
    <property type="match status" value="1"/>
</dbReference>
<reference evidence="3" key="1">
    <citation type="submission" date="2020-07" db="EMBL/GenBank/DDBJ databases">
        <title>Huge and variable diversity of episymbiotic CPR bacteria and DPANN archaea in groundwater ecosystems.</title>
        <authorList>
            <person name="He C.Y."/>
            <person name="Keren R."/>
            <person name="Whittaker M."/>
            <person name="Farag I.F."/>
            <person name="Doudna J."/>
            <person name="Cate J.H.D."/>
            <person name="Banfield J.F."/>
        </authorList>
    </citation>
    <scope>NUCLEOTIDE SEQUENCE</scope>
    <source>
        <strain evidence="2">NC_groundwater_191_Ag_S-0.1um_45_8</strain>
        <strain evidence="3">NC_groundwater_418_Ag_B-0.1um_45_10</strain>
    </source>
</reference>
<accession>A0A932DSE3</accession>
<name>A0A932DSE3_9BACT</name>
<evidence type="ECO:0000313" key="2">
    <source>
        <dbReference type="EMBL" id="MBI2052445.1"/>
    </source>
</evidence>
<dbReference type="Proteomes" id="UP000786662">
    <property type="component" value="Unassembled WGS sequence"/>
</dbReference>
<feature type="domain" description="Transposase IS200-like" evidence="1">
    <location>
        <begin position="7"/>
        <end position="154"/>
    </location>
</feature>
<evidence type="ECO:0000313" key="3">
    <source>
        <dbReference type="EMBL" id="MBI2465977.1"/>
    </source>
</evidence>
<evidence type="ECO:0000259" key="1">
    <source>
        <dbReference type="SMART" id="SM01321"/>
    </source>
</evidence>
<dbReference type="PANTHER" id="PTHR34322:SF2">
    <property type="entry name" value="TRANSPOSASE IS200-LIKE DOMAIN-CONTAINING PROTEIN"/>
    <property type="match status" value="1"/>
</dbReference>
<comment type="caution">
    <text evidence="3">The sequence shown here is derived from an EMBL/GenBank/DDBJ whole genome shotgun (WGS) entry which is preliminary data.</text>
</comment>
<dbReference type="GO" id="GO:0006313">
    <property type="term" value="P:DNA transposition"/>
    <property type="evidence" value="ECO:0007669"/>
    <property type="project" value="InterPro"/>
</dbReference>
<evidence type="ECO:0000313" key="4">
    <source>
        <dbReference type="Proteomes" id="UP000709672"/>
    </source>
</evidence>
<dbReference type="InterPro" id="IPR002686">
    <property type="entry name" value="Transposase_17"/>
</dbReference>
<dbReference type="EMBL" id="JACOYY010000063">
    <property type="protein sequence ID" value="MBI2052445.1"/>
    <property type="molecule type" value="Genomic_DNA"/>
</dbReference>
<gene>
    <name evidence="2" type="ORF">HYT38_02075</name>
    <name evidence="3" type="ORF">HYV66_01970</name>
</gene>
<dbReference type="SUPFAM" id="SSF143422">
    <property type="entry name" value="Transposase IS200-like"/>
    <property type="match status" value="1"/>
</dbReference>
<dbReference type="EMBL" id="JACPHQ010000023">
    <property type="protein sequence ID" value="MBI2465977.1"/>
    <property type="molecule type" value="Genomic_DNA"/>
</dbReference>
<sequence>MRKIRFAPGEYYHIYNRGNNKQEIFNDTRDWVRFLFAILHFQSPTPIHNISKSITHYIKHSVFNISDETIHKIITDRFVELVSFSLMPNHFHLSLCETKNNGVSQYMQRIQNAYTKYFNVKYRKTGHLLQGPFQAVHIKNNRQFLHLSAYIHRNPREISIWKNKEHEFPWSSYQDFIVKNRWGSLLKNQMIIEQFNHPLEYQKFVNKSTAKELKKEHIFEE</sequence>
<protein>
    <submittedName>
        <fullName evidence="3">Transposase</fullName>
    </submittedName>
</protein>
<organism evidence="3 4">
    <name type="scientific">Candidatus Sungiibacteriota bacterium</name>
    <dbReference type="NCBI Taxonomy" id="2750080"/>
    <lineage>
        <taxon>Bacteria</taxon>
        <taxon>Candidatus Sungiibacteriota</taxon>
    </lineage>
</organism>
<dbReference type="Pfam" id="PF01797">
    <property type="entry name" value="Y1_Tnp"/>
    <property type="match status" value="1"/>
</dbReference>
<dbReference type="GO" id="GO:0003677">
    <property type="term" value="F:DNA binding"/>
    <property type="evidence" value="ECO:0007669"/>
    <property type="project" value="InterPro"/>
</dbReference>